<accession>A0A7W9DTN1</accession>
<dbReference type="InterPro" id="IPR009776">
    <property type="entry name" value="Spore_0_M"/>
</dbReference>
<gene>
    <name evidence="2" type="ORF">BJ981_006537</name>
</gene>
<evidence type="ECO:0000313" key="3">
    <source>
        <dbReference type="Proteomes" id="UP000588112"/>
    </source>
</evidence>
<dbReference type="AlphaFoldDB" id="A0A7W9DTN1"/>
<dbReference type="RefSeq" id="WP_184617166.1">
    <property type="nucleotide sequence ID" value="NZ_BOOS01000052.1"/>
</dbReference>
<proteinExistence type="predicted"/>
<feature type="compositionally biased region" description="Basic and acidic residues" evidence="1">
    <location>
        <begin position="282"/>
        <end position="296"/>
    </location>
</feature>
<dbReference type="Pfam" id="PF07070">
    <property type="entry name" value="Spo0M"/>
    <property type="match status" value="1"/>
</dbReference>
<evidence type="ECO:0000313" key="2">
    <source>
        <dbReference type="EMBL" id="MBB5630773.1"/>
    </source>
</evidence>
<name>A0A7W9DTN1_9ACTN</name>
<reference evidence="2 3" key="1">
    <citation type="submission" date="2020-08" db="EMBL/GenBank/DDBJ databases">
        <title>Sequencing the genomes of 1000 actinobacteria strains.</title>
        <authorList>
            <person name="Klenk H.-P."/>
        </authorList>
    </citation>
    <scope>NUCLEOTIDE SEQUENCE [LARGE SCALE GENOMIC DNA]</scope>
    <source>
        <strain evidence="2 3">DSM 45790</strain>
    </source>
</reference>
<feature type="region of interest" description="Disordered" evidence="1">
    <location>
        <begin position="277"/>
        <end position="296"/>
    </location>
</feature>
<organism evidence="2 3">
    <name type="scientific">Sphaerisporangium krabiense</name>
    <dbReference type="NCBI Taxonomy" id="763782"/>
    <lineage>
        <taxon>Bacteria</taxon>
        <taxon>Bacillati</taxon>
        <taxon>Actinomycetota</taxon>
        <taxon>Actinomycetes</taxon>
        <taxon>Streptosporangiales</taxon>
        <taxon>Streptosporangiaceae</taxon>
        <taxon>Sphaerisporangium</taxon>
    </lineage>
</organism>
<dbReference type="Proteomes" id="UP000588112">
    <property type="component" value="Unassembled WGS sequence"/>
</dbReference>
<protein>
    <submittedName>
        <fullName evidence="2">Sporulation-control protein</fullName>
    </submittedName>
</protein>
<sequence length="340" mass="36436">MVFKRMLGALGVGGPSVDTVLATPRVRPGGTLSGEVRVQGGELDFDVEYIALGLVTRVEIESGDHEHTGTSEFFQVRVSGPFHLGAGRRHAVPFQFSIPWETPITEALGGPLRGATVGVRTELSVARAVDKGDLDPVAVMPLPSQERVLDAFARLGFHLKKADMEAGRIHGVHQRLPFFQEIEYYPPAQWAGRVNEVELTFVADPHGLAVVLEADKRGGLFTSGHDVYGRFQVGHEQALQMDWAAEIARWMDGLAHRGGHGMGHGMSHGMGHDPYGHGPYGHHGDPHHPHGGHYDDRHHGPGWGTVAAAGAAGVIGGIVAAEAIDEIGDLFDGDDGDGDW</sequence>
<keyword evidence="3" id="KW-1185">Reference proteome</keyword>
<dbReference type="PANTHER" id="PTHR40053">
    <property type="entry name" value="SPORULATION-CONTROL PROTEIN SPO0M"/>
    <property type="match status" value="1"/>
</dbReference>
<dbReference type="EMBL" id="JACHBR010000002">
    <property type="protein sequence ID" value="MBB5630773.1"/>
    <property type="molecule type" value="Genomic_DNA"/>
</dbReference>
<dbReference type="PANTHER" id="PTHR40053:SF1">
    <property type="entry name" value="SPORULATION-CONTROL PROTEIN SPO0M"/>
    <property type="match status" value="1"/>
</dbReference>
<evidence type="ECO:0000256" key="1">
    <source>
        <dbReference type="SAM" id="MobiDB-lite"/>
    </source>
</evidence>
<comment type="caution">
    <text evidence="2">The sequence shown here is derived from an EMBL/GenBank/DDBJ whole genome shotgun (WGS) entry which is preliminary data.</text>
</comment>